<organism evidence="1 2">
    <name type="scientific">Candidatus Uhrbacteria bacterium CG_4_9_14_3_um_filter_36_7</name>
    <dbReference type="NCBI Taxonomy" id="1975033"/>
    <lineage>
        <taxon>Bacteria</taxon>
        <taxon>Candidatus Uhriibacteriota</taxon>
    </lineage>
</organism>
<gene>
    <name evidence="1" type="ORF">CO172_01845</name>
</gene>
<evidence type="ECO:0000313" key="2">
    <source>
        <dbReference type="Proteomes" id="UP000229749"/>
    </source>
</evidence>
<dbReference type="EMBL" id="PFWS01000028">
    <property type="protein sequence ID" value="PJA47359.1"/>
    <property type="molecule type" value="Genomic_DNA"/>
</dbReference>
<protein>
    <submittedName>
        <fullName evidence="1">Uncharacterized protein</fullName>
    </submittedName>
</protein>
<sequence>MNEQWKQLLQFVRKTQDRMVVMDPEGDELVVILPFKEYEQMVIKEDRKKNVSIEKEISEKEKNNVTVWDTMVCANDSSAQTWQAEDVVPTNLSENKEIKQIKKEDNQVIRKSHEENPVISSTYRDPDEDQFFLEPLE</sequence>
<name>A0A2M7XHN4_9BACT</name>
<dbReference type="AlphaFoldDB" id="A0A2M7XHN4"/>
<reference evidence="2" key="1">
    <citation type="submission" date="2017-09" db="EMBL/GenBank/DDBJ databases">
        <title>Depth-based differentiation of microbial function through sediment-hosted aquifers and enrichment of novel symbionts in the deep terrestrial subsurface.</title>
        <authorList>
            <person name="Probst A.J."/>
            <person name="Ladd B."/>
            <person name="Jarett J.K."/>
            <person name="Geller-Mcgrath D.E."/>
            <person name="Sieber C.M.K."/>
            <person name="Emerson J.B."/>
            <person name="Anantharaman K."/>
            <person name="Thomas B.C."/>
            <person name="Malmstrom R."/>
            <person name="Stieglmeier M."/>
            <person name="Klingl A."/>
            <person name="Woyke T."/>
            <person name="Ryan C.M."/>
            <person name="Banfield J.F."/>
        </authorList>
    </citation>
    <scope>NUCLEOTIDE SEQUENCE [LARGE SCALE GENOMIC DNA]</scope>
</reference>
<accession>A0A2M7XHN4</accession>
<dbReference type="Proteomes" id="UP000229749">
    <property type="component" value="Unassembled WGS sequence"/>
</dbReference>
<comment type="caution">
    <text evidence="1">The sequence shown here is derived from an EMBL/GenBank/DDBJ whole genome shotgun (WGS) entry which is preliminary data.</text>
</comment>
<proteinExistence type="predicted"/>
<evidence type="ECO:0000313" key="1">
    <source>
        <dbReference type="EMBL" id="PJA47359.1"/>
    </source>
</evidence>